<name>A0A163JQK1_ABSGL</name>
<dbReference type="Proteomes" id="UP000078561">
    <property type="component" value="Unassembled WGS sequence"/>
</dbReference>
<accession>A0A163JQK1</accession>
<reference evidence="2" key="1">
    <citation type="submission" date="2016-04" db="EMBL/GenBank/DDBJ databases">
        <authorList>
            <person name="Evans L.H."/>
            <person name="Alamgir A."/>
            <person name="Owens N."/>
            <person name="Weber N.D."/>
            <person name="Virtaneva K."/>
            <person name="Barbian K."/>
            <person name="Babar A."/>
            <person name="Rosenke K."/>
        </authorList>
    </citation>
    <scope>NUCLEOTIDE SEQUENCE [LARGE SCALE GENOMIC DNA]</scope>
    <source>
        <strain evidence="2">CBS 101.48</strain>
    </source>
</reference>
<evidence type="ECO:0000313" key="2">
    <source>
        <dbReference type="EMBL" id="SAM04266.1"/>
    </source>
</evidence>
<evidence type="ECO:0000256" key="1">
    <source>
        <dbReference type="SAM" id="MobiDB-lite"/>
    </source>
</evidence>
<dbReference type="InParanoid" id="A0A163JQK1"/>
<dbReference type="AlphaFoldDB" id="A0A163JQK1"/>
<gene>
    <name evidence="2" type="primary">ABSGL_10126.1 scaffold 11786</name>
</gene>
<feature type="compositionally biased region" description="Polar residues" evidence="1">
    <location>
        <begin position="1"/>
        <end position="10"/>
    </location>
</feature>
<organism evidence="2">
    <name type="scientific">Absidia glauca</name>
    <name type="common">Pin mould</name>
    <dbReference type="NCBI Taxonomy" id="4829"/>
    <lineage>
        <taxon>Eukaryota</taxon>
        <taxon>Fungi</taxon>
        <taxon>Fungi incertae sedis</taxon>
        <taxon>Mucoromycota</taxon>
        <taxon>Mucoromycotina</taxon>
        <taxon>Mucoromycetes</taxon>
        <taxon>Mucorales</taxon>
        <taxon>Cunninghamellaceae</taxon>
        <taxon>Absidia</taxon>
    </lineage>
</organism>
<feature type="region of interest" description="Disordered" evidence="1">
    <location>
        <begin position="1"/>
        <end position="35"/>
    </location>
</feature>
<protein>
    <submittedName>
        <fullName evidence="2">Uncharacterized protein</fullName>
    </submittedName>
</protein>
<dbReference type="EMBL" id="LT554351">
    <property type="protein sequence ID" value="SAM04266.1"/>
    <property type="molecule type" value="Genomic_DNA"/>
</dbReference>
<evidence type="ECO:0000313" key="3">
    <source>
        <dbReference type="Proteomes" id="UP000078561"/>
    </source>
</evidence>
<sequence length="93" mass="11075">MESKTTTNNAKPKFITINAEHKRSISTQSTKDHYQRRAQTITIKAEHKSITLNEESKSITINVDHKRSLLMHREWWGEARAKRRVVRWLIQYD</sequence>
<keyword evidence="3" id="KW-1185">Reference proteome</keyword>
<proteinExistence type="predicted"/>